<feature type="transmembrane region" description="Helical" evidence="5">
    <location>
        <begin position="6"/>
        <end position="22"/>
    </location>
</feature>
<comment type="subcellular location">
    <subcellularLocation>
        <location evidence="1">Membrane</location>
        <topology evidence="1">Multi-pass membrane protein</topology>
    </subcellularLocation>
</comment>
<keyword evidence="4 5" id="KW-0472">Membrane</keyword>
<sequence>MALPSLFSVLGILCWVGYEVLLRRREDAAAGTWQADDRDRGSTRLLIVSYLVAVVVNVSFGQASIGPLTMALRWLGVAVLAGGLALRAWGMRTLAQYYTRTLRTVADQRVVQEGPYRHIRHPGYCGSLLVWIGYSLGLGSWPASLIVTALLTAAYVWRVSAEERLLIATLGPAYTDYRGRTKRLVPFVF</sequence>
<feature type="transmembrane region" description="Helical" evidence="5">
    <location>
        <begin position="128"/>
        <end position="157"/>
    </location>
</feature>
<keyword evidence="2 5" id="KW-0812">Transmembrane</keyword>
<evidence type="ECO:0000256" key="4">
    <source>
        <dbReference type="ARBA" id="ARBA00023136"/>
    </source>
</evidence>
<evidence type="ECO:0000313" key="6">
    <source>
        <dbReference type="EMBL" id="EST36262.1"/>
    </source>
</evidence>
<dbReference type="OrthoDB" id="7203053at2"/>
<dbReference type="PATRIC" id="fig|1352936.5.peg.624"/>
<evidence type="ECO:0000256" key="1">
    <source>
        <dbReference type="ARBA" id="ARBA00004141"/>
    </source>
</evidence>
<dbReference type="STRING" id="1352936.M878_02830"/>
<evidence type="ECO:0000256" key="5">
    <source>
        <dbReference type="SAM" id="Phobius"/>
    </source>
</evidence>
<dbReference type="AlphaFoldDB" id="V6KVX0"/>
<gene>
    <name evidence="6" type="ORF">M878_02830</name>
</gene>
<dbReference type="GO" id="GO:0004671">
    <property type="term" value="F:protein C-terminal S-isoprenylcysteine carboxyl O-methyltransferase activity"/>
    <property type="evidence" value="ECO:0007669"/>
    <property type="project" value="InterPro"/>
</dbReference>
<dbReference type="Proteomes" id="UP000017984">
    <property type="component" value="Chromosome"/>
</dbReference>
<evidence type="ECO:0008006" key="8">
    <source>
        <dbReference type="Google" id="ProtNLM"/>
    </source>
</evidence>
<dbReference type="InterPro" id="IPR007269">
    <property type="entry name" value="ICMT_MeTrfase"/>
</dbReference>
<dbReference type="Gene3D" id="1.20.120.1630">
    <property type="match status" value="1"/>
</dbReference>
<organism evidence="6 7">
    <name type="scientific">Streptomyces roseochromogenus subsp. oscitans DS 12.976</name>
    <dbReference type="NCBI Taxonomy" id="1352936"/>
    <lineage>
        <taxon>Bacteria</taxon>
        <taxon>Bacillati</taxon>
        <taxon>Actinomycetota</taxon>
        <taxon>Actinomycetes</taxon>
        <taxon>Kitasatosporales</taxon>
        <taxon>Streptomycetaceae</taxon>
        <taxon>Streptomyces</taxon>
    </lineage>
</organism>
<evidence type="ECO:0000256" key="3">
    <source>
        <dbReference type="ARBA" id="ARBA00022989"/>
    </source>
</evidence>
<dbReference type="InterPro" id="IPR052527">
    <property type="entry name" value="Metal_cation-efflux_comp"/>
</dbReference>
<dbReference type="GO" id="GO:0016020">
    <property type="term" value="C:membrane"/>
    <property type="evidence" value="ECO:0007669"/>
    <property type="project" value="UniProtKB-SubCell"/>
</dbReference>
<reference evidence="6 7" key="1">
    <citation type="journal article" date="2014" name="Genome Announc.">
        <title>Draft Genome Sequence of Streptomyces roseochromogenes subsp. oscitans DS 12.976, Producer of the Aminocoumarin Antibiotic Clorobiocin.</title>
        <authorList>
            <person name="Ruckert C."/>
            <person name="Kalinowski J."/>
            <person name="Heide L."/>
            <person name="Apel A.K."/>
        </authorList>
    </citation>
    <scope>NUCLEOTIDE SEQUENCE [LARGE SCALE GENOMIC DNA]</scope>
    <source>
        <strain evidence="6 7">DS 12.976</strain>
    </source>
</reference>
<dbReference type="RefSeq" id="WP_023544591.1">
    <property type="nucleotide sequence ID" value="NZ_CM002285.1"/>
</dbReference>
<accession>V6KVX0</accession>
<name>V6KVX0_STRRC</name>
<evidence type="ECO:0000256" key="2">
    <source>
        <dbReference type="ARBA" id="ARBA00022692"/>
    </source>
</evidence>
<dbReference type="Pfam" id="PF04140">
    <property type="entry name" value="ICMT"/>
    <property type="match status" value="1"/>
</dbReference>
<evidence type="ECO:0000313" key="7">
    <source>
        <dbReference type="Proteomes" id="UP000017984"/>
    </source>
</evidence>
<keyword evidence="3 5" id="KW-1133">Transmembrane helix</keyword>
<dbReference type="EMBL" id="AWQX01000018">
    <property type="protein sequence ID" value="EST36262.1"/>
    <property type="molecule type" value="Genomic_DNA"/>
</dbReference>
<keyword evidence="7" id="KW-1185">Reference proteome</keyword>
<feature type="transmembrane region" description="Helical" evidence="5">
    <location>
        <begin position="43"/>
        <end position="65"/>
    </location>
</feature>
<comment type="caution">
    <text evidence="6">The sequence shown here is derived from an EMBL/GenBank/DDBJ whole genome shotgun (WGS) entry which is preliminary data.</text>
</comment>
<protein>
    <recommendedName>
        <fullName evidence="8">Steroid 5-alpha reductase C-terminal domain-containing protein</fullName>
    </recommendedName>
</protein>
<dbReference type="PANTHER" id="PTHR43847:SF1">
    <property type="entry name" value="BLL3993 PROTEIN"/>
    <property type="match status" value="1"/>
</dbReference>
<dbReference type="PANTHER" id="PTHR43847">
    <property type="entry name" value="BLL3993 PROTEIN"/>
    <property type="match status" value="1"/>
</dbReference>
<dbReference type="HOGENOM" id="CLU_065200_1_3_11"/>
<feature type="transmembrane region" description="Helical" evidence="5">
    <location>
        <begin position="71"/>
        <end position="90"/>
    </location>
</feature>
<proteinExistence type="predicted"/>